<protein>
    <submittedName>
        <fullName evidence="2">Uncharacterized protein</fullName>
    </submittedName>
</protein>
<sequence>MCLFSCSHHHPDVVAQNALLLAHRLALIEALEGPAASAHAAQAAGLPFRAQAASPNERDGGGGRDASAAAAQEEGLDQLVARAKAARLAQLLHQGSQRGGAPAAQAGAASRRLAAAPAAAAAPIRIRPVFQLDGVPPKPAARITNEIIPTAIAAIRKFVRVKAKGAAPQEAPRPFDGRQSCLASIPGAAPDPAKAAEGSHPVRTTG</sequence>
<dbReference type="GeneID" id="25736845"/>
<proteinExistence type="predicted"/>
<dbReference type="EMBL" id="KK100746">
    <property type="protein sequence ID" value="KIZ03994.1"/>
    <property type="molecule type" value="Genomic_DNA"/>
</dbReference>
<dbReference type="KEGG" id="mng:MNEG_3967"/>
<dbReference type="AlphaFoldDB" id="A0A0D2LB59"/>
<feature type="region of interest" description="Disordered" evidence="1">
    <location>
        <begin position="166"/>
        <end position="206"/>
    </location>
</feature>
<organism evidence="2 3">
    <name type="scientific">Monoraphidium neglectum</name>
    <dbReference type="NCBI Taxonomy" id="145388"/>
    <lineage>
        <taxon>Eukaryota</taxon>
        <taxon>Viridiplantae</taxon>
        <taxon>Chlorophyta</taxon>
        <taxon>core chlorophytes</taxon>
        <taxon>Chlorophyceae</taxon>
        <taxon>CS clade</taxon>
        <taxon>Sphaeropleales</taxon>
        <taxon>Selenastraceae</taxon>
        <taxon>Monoraphidium</taxon>
    </lineage>
</organism>
<reference evidence="2 3" key="1">
    <citation type="journal article" date="2013" name="BMC Genomics">
        <title>Reconstruction of the lipid metabolism for the microalga Monoraphidium neglectum from its genome sequence reveals characteristics suitable for biofuel production.</title>
        <authorList>
            <person name="Bogen C."/>
            <person name="Al-Dilaimi A."/>
            <person name="Albersmeier A."/>
            <person name="Wichmann J."/>
            <person name="Grundmann M."/>
            <person name="Rupp O."/>
            <person name="Lauersen K.J."/>
            <person name="Blifernez-Klassen O."/>
            <person name="Kalinowski J."/>
            <person name="Goesmann A."/>
            <person name="Mussgnug J.H."/>
            <person name="Kruse O."/>
        </authorList>
    </citation>
    <scope>NUCLEOTIDE SEQUENCE [LARGE SCALE GENOMIC DNA]</scope>
    <source>
        <strain evidence="2 3">SAG 48.87</strain>
    </source>
</reference>
<evidence type="ECO:0000313" key="2">
    <source>
        <dbReference type="EMBL" id="KIZ03994.1"/>
    </source>
</evidence>
<keyword evidence="3" id="KW-1185">Reference proteome</keyword>
<evidence type="ECO:0000313" key="3">
    <source>
        <dbReference type="Proteomes" id="UP000054498"/>
    </source>
</evidence>
<dbReference type="Proteomes" id="UP000054498">
    <property type="component" value="Unassembled WGS sequence"/>
</dbReference>
<evidence type="ECO:0000256" key="1">
    <source>
        <dbReference type="SAM" id="MobiDB-lite"/>
    </source>
</evidence>
<accession>A0A0D2LB59</accession>
<dbReference type="RefSeq" id="XP_013903013.1">
    <property type="nucleotide sequence ID" value="XM_014047559.1"/>
</dbReference>
<gene>
    <name evidence="2" type="ORF">MNEG_3967</name>
</gene>
<name>A0A0D2LB59_9CHLO</name>
<feature type="region of interest" description="Disordered" evidence="1">
    <location>
        <begin position="52"/>
        <end position="71"/>
    </location>
</feature>